<name>G2Y877_BOTF4</name>
<organism evidence="1 2">
    <name type="scientific">Botryotinia fuckeliana (strain T4)</name>
    <name type="common">Noble rot fungus</name>
    <name type="synonym">Botrytis cinerea</name>
    <dbReference type="NCBI Taxonomy" id="999810"/>
    <lineage>
        <taxon>Eukaryota</taxon>
        <taxon>Fungi</taxon>
        <taxon>Dikarya</taxon>
        <taxon>Ascomycota</taxon>
        <taxon>Pezizomycotina</taxon>
        <taxon>Leotiomycetes</taxon>
        <taxon>Helotiales</taxon>
        <taxon>Sclerotiniaceae</taxon>
        <taxon>Botrytis</taxon>
    </lineage>
</organism>
<protein>
    <submittedName>
        <fullName evidence="1">Uncharacterized protein</fullName>
    </submittedName>
</protein>
<dbReference type="InParanoid" id="G2Y877"/>
<reference evidence="2" key="1">
    <citation type="journal article" date="2011" name="PLoS Genet.">
        <title>Genomic analysis of the necrotrophic fungal pathogens Sclerotinia sclerotiorum and Botrytis cinerea.</title>
        <authorList>
            <person name="Amselem J."/>
            <person name="Cuomo C.A."/>
            <person name="van Kan J.A."/>
            <person name="Viaud M."/>
            <person name="Benito E.P."/>
            <person name="Couloux A."/>
            <person name="Coutinho P.M."/>
            <person name="de Vries R.P."/>
            <person name="Dyer P.S."/>
            <person name="Fillinger S."/>
            <person name="Fournier E."/>
            <person name="Gout L."/>
            <person name="Hahn M."/>
            <person name="Kohn L."/>
            <person name="Lapalu N."/>
            <person name="Plummer K.M."/>
            <person name="Pradier J.M."/>
            <person name="Quevillon E."/>
            <person name="Sharon A."/>
            <person name="Simon A."/>
            <person name="ten Have A."/>
            <person name="Tudzynski B."/>
            <person name="Tudzynski P."/>
            <person name="Wincker P."/>
            <person name="Andrew M."/>
            <person name="Anthouard V."/>
            <person name="Beever R.E."/>
            <person name="Beffa R."/>
            <person name="Benoit I."/>
            <person name="Bouzid O."/>
            <person name="Brault B."/>
            <person name="Chen Z."/>
            <person name="Choquer M."/>
            <person name="Collemare J."/>
            <person name="Cotton P."/>
            <person name="Danchin E.G."/>
            <person name="Da Silva C."/>
            <person name="Gautier A."/>
            <person name="Giraud C."/>
            <person name="Giraud T."/>
            <person name="Gonzalez C."/>
            <person name="Grossetete S."/>
            <person name="Guldener U."/>
            <person name="Henrissat B."/>
            <person name="Howlett B.J."/>
            <person name="Kodira C."/>
            <person name="Kretschmer M."/>
            <person name="Lappartient A."/>
            <person name="Leroch M."/>
            <person name="Levis C."/>
            <person name="Mauceli E."/>
            <person name="Neuveglise C."/>
            <person name="Oeser B."/>
            <person name="Pearson M."/>
            <person name="Poulain J."/>
            <person name="Poussereau N."/>
            <person name="Quesneville H."/>
            <person name="Rascle C."/>
            <person name="Schumacher J."/>
            <person name="Segurens B."/>
            <person name="Sexton A."/>
            <person name="Silva E."/>
            <person name="Sirven C."/>
            <person name="Soanes D.M."/>
            <person name="Talbot N.J."/>
            <person name="Templeton M."/>
            <person name="Yandava C."/>
            <person name="Yarden O."/>
            <person name="Zeng Q."/>
            <person name="Rollins J.A."/>
            <person name="Lebrun M.H."/>
            <person name="Dickman M."/>
        </authorList>
    </citation>
    <scope>NUCLEOTIDE SEQUENCE [LARGE SCALE GENOMIC DNA]</scope>
    <source>
        <strain evidence="2">T4</strain>
    </source>
</reference>
<dbReference type="HOGENOM" id="CLU_2978860_0_0_1"/>
<sequence length="58" mass="6747">MYEAKVLKAQTMRLSWLYQNLQPGHWTMGDLSHPSALSRQDYTIPYPLVLIVDCKLPK</sequence>
<dbReference type="EMBL" id="FQ790296">
    <property type="protein sequence ID" value="CCD48805.1"/>
    <property type="molecule type" value="Genomic_DNA"/>
</dbReference>
<dbReference type="Proteomes" id="UP000008177">
    <property type="component" value="Unplaced contigs"/>
</dbReference>
<dbReference type="AlphaFoldDB" id="G2Y877"/>
<gene>
    <name evidence="1" type="ORF">BofuT4_uP034470.1</name>
</gene>
<accession>G2Y877</accession>
<evidence type="ECO:0000313" key="2">
    <source>
        <dbReference type="Proteomes" id="UP000008177"/>
    </source>
</evidence>
<evidence type="ECO:0000313" key="1">
    <source>
        <dbReference type="EMBL" id="CCD48805.1"/>
    </source>
</evidence>
<proteinExistence type="predicted"/>